<evidence type="ECO:0008006" key="9">
    <source>
        <dbReference type="Google" id="ProtNLM"/>
    </source>
</evidence>
<keyword evidence="2" id="KW-1003">Cell membrane</keyword>
<evidence type="ECO:0000256" key="6">
    <source>
        <dbReference type="SAM" id="Phobius"/>
    </source>
</evidence>
<dbReference type="RefSeq" id="WP_129654859.1">
    <property type="nucleotide sequence ID" value="NZ_ML142911.1"/>
</dbReference>
<feature type="transmembrane region" description="Helical" evidence="6">
    <location>
        <begin position="196"/>
        <end position="215"/>
    </location>
</feature>
<dbReference type="Proteomes" id="UP000290261">
    <property type="component" value="Unassembled WGS sequence"/>
</dbReference>
<feature type="transmembrane region" description="Helical" evidence="6">
    <location>
        <begin position="69"/>
        <end position="89"/>
    </location>
</feature>
<dbReference type="EMBL" id="JJMP01000007">
    <property type="protein sequence ID" value="RYC51180.1"/>
    <property type="molecule type" value="Genomic_DNA"/>
</dbReference>
<evidence type="ECO:0000256" key="5">
    <source>
        <dbReference type="ARBA" id="ARBA00023136"/>
    </source>
</evidence>
<dbReference type="AlphaFoldDB" id="A0A444VKD9"/>
<feature type="transmembrane region" description="Helical" evidence="6">
    <location>
        <begin position="236"/>
        <end position="258"/>
    </location>
</feature>
<dbReference type="PANTHER" id="PTHR43652:SF2">
    <property type="entry name" value="BASIC AMINO ACID ANTIPORTER YFCC-RELATED"/>
    <property type="match status" value="1"/>
</dbReference>
<keyword evidence="8" id="KW-1185">Reference proteome</keyword>
<evidence type="ECO:0000256" key="4">
    <source>
        <dbReference type="ARBA" id="ARBA00022989"/>
    </source>
</evidence>
<feature type="transmembrane region" description="Helical" evidence="6">
    <location>
        <begin position="6"/>
        <end position="25"/>
    </location>
</feature>
<dbReference type="GO" id="GO:0005886">
    <property type="term" value="C:plasma membrane"/>
    <property type="evidence" value="ECO:0007669"/>
    <property type="project" value="UniProtKB-SubCell"/>
</dbReference>
<protein>
    <recommendedName>
        <fullName evidence="9">YfcC family protein</fullName>
    </recommendedName>
</protein>
<feature type="transmembrane region" description="Helical" evidence="6">
    <location>
        <begin position="296"/>
        <end position="313"/>
    </location>
</feature>
<feature type="transmembrane region" description="Helical" evidence="6">
    <location>
        <begin position="425"/>
        <end position="443"/>
    </location>
</feature>
<feature type="transmembrane region" description="Helical" evidence="6">
    <location>
        <begin position="333"/>
        <end position="353"/>
    </location>
</feature>
<comment type="caution">
    <text evidence="7">The sequence shown here is derived from an EMBL/GenBank/DDBJ whole genome shotgun (WGS) entry which is preliminary data.</text>
</comment>
<evidence type="ECO:0000256" key="3">
    <source>
        <dbReference type="ARBA" id="ARBA00022692"/>
    </source>
</evidence>
<evidence type="ECO:0000313" key="7">
    <source>
        <dbReference type="EMBL" id="RYC51180.1"/>
    </source>
</evidence>
<evidence type="ECO:0000256" key="1">
    <source>
        <dbReference type="ARBA" id="ARBA00004651"/>
    </source>
</evidence>
<sequence>MKKFPNAFVILIAVIIFAWILTYIVPQGSYQRILDEATGTTKVLNDSYQTVTSEHLSLMDLILSIPRGIIGRADAIVLILLIGGCFYVIEKTGALNQGLVKLVKILEGKETLALILVTALFTAGGVTIGMQEEVIAMIPILLLFGKSLGYNTFSIILMSYGSTVIGSSFSPSNPFGVMIAQKEAGLPLLSGSQFRLVVLAVVLVVWIAFIIRYANKNRIDKIKMPSAHESMTTRSKIILSLLALTFCGVIYGLLFLNWDFNEMSASFFALGIVAGLIGQLGVNGTGESYIDGFKEMMFAAILLGLANSISLLLKEGMIMDTIVYALFGPLKYLSPSVSAVSMMIAHSFLHFPVPSYSGQAVLTMPILVPLSDLIGVSRQTCVLAYQYGAVMADMIVPTNGALMAVLALCNIPYNKWLKFALRPTLLIVLIAAIALVVSVAIGYQ</sequence>
<reference evidence="7 8" key="1">
    <citation type="submission" date="2014-04" db="EMBL/GenBank/DDBJ databases">
        <title>Whole genome of Muricauda olearia.</title>
        <authorList>
            <person name="Zhang X.-H."/>
            <person name="Tang K."/>
        </authorList>
    </citation>
    <scope>NUCLEOTIDE SEQUENCE [LARGE SCALE GENOMIC DNA]</scope>
    <source>
        <strain evidence="7 8">Th120</strain>
    </source>
</reference>
<evidence type="ECO:0000256" key="2">
    <source>
        <dbReference type="ARBA" id="ARBA00022475"/>
    </source>
</evidence>
<accession>A0A444VKD9</accession>
<feature type="transmembrane region" description="Helical" evidence="6">
    <location>
        <begin position="140"/>
        <end position="160"/>
    </location>
</feature>
<organism evidence="7 8">
    <name type="scientific">Flagellimonas olearia</name>
    <dbReference type="NCBI Taxonomy" id="552546"/>
    <lineage>
        <taxon>Bacteria</taxon>
        <taxon>Pseudomonadati</taxon>
        <taxon>Bacteroidota</taxon>
        <taxon>Flavobacteriia</taxon>
        <taxon>Flavobacteriales</taxon>
        <taxon>Flavobacteriaceae</taxon>
        <taxon>Flagellimonas</taxon>
    </lineage>
</organism>
<dbReference type="InterPro" id="IPR051679">
    <property type="entry name" value="DASS-Related_Transporters"/>
</dbReference>
<feature type="transmembrane region" description="Helical" evidence="6">
    <location>
        <begin position="111"/>
        <end position="128"/>
    </location>
</feature>
<dbReference type="InterPro" id="IPR018385">
    <property type="entry name" value="C4_dicarb_anaerob_car-like"/>
</dbReference>
<evidence type="ECO:0000313" key="8">
    <source>
        <dbReference type="Proteomes" id="UP000290261"/>
    </source>
</evidence>
<feature type="transmembrane region" description="Helical" evidence="6">
    <location>
        <begin position="394"/>
        <end position="413"/>
    </location>
</feature>
<gene>
    <name evidence="7" type="ORF">DN53_16230</name>
</gene>
<keyword evidence="5 6" id="KW-0472">Membrane</keyword>
<comment type="subcellular location">
    <subcellularLocation>
        <location evidence="1">Cell membrane</location>
        <topology evidence="1">Multi-pass membrane protein</topology>
    </subcellularLocation>
</comment>
<dbReference type="Pfam" id="PF03606">
    <property type="entry name" value="DcuC"/>
    <property type="match status" value="1"/>
</dbReference>
<keyword evidence="4 6" id="KW-1133">Transmembrane helix</keyword>
<dbReference type="PANTHER" id="PTHR43652">
    <property type="entry name" value="BASIC AMINO ACID ANTIPORTER YFCC-RELATED"/>
    <property type="match status" value="1"/>
</dbReference>
<keyword evidence="3 6" id="KW-0812">Transmembrane</keyword>
<name>A0A444VKD9_9FLAO</name>
<proteinExistence type="predicted"/>